<dbReference type="EMBL" id="VSSQ01081323">
    <property type="protein sequence ID" value="MPN30269.1"/>
    <property type="molecule type" value="Genomic_DNA"/>
</dbReference>
<reference evidence="1" key="1">
    <citation type="submission" date="2019-08" db="EMBL/GenBank/DDBJ databases">
        <authorList>
            <person name="Kucharzyk K."/>
            <person name="Murdoch R.W."/>
            <person name="Higgins S."/>
            <person name="Loffler F."/>
        </authorList>
    </citation>
    <scope>NUCLEOTIDE SEQUENCE</scope>
</reference>
<dbReference type="AlphaFoldDB" id="A0A645GWX6"/>
<protein>
    <submittedName>
        <fullName evidence="1">Uncharacterized protein</fullName>
    </submittedName>
</protein>
<accession>A0A645GWX6</accession>
<gene>
    <name evidence="1" type="ORF">SDC9_177732</name>
</gene>
<sequence>MPHERLCQILQMRFPTVLLPLLRPLQRAIKPAPRLGGKLRARLRHLDEPARGNMAGVRQFFRFSGRADEPAVDQIEVIPDIFFCFALIHFALSPRPQYEQNCECEEERLVRRFPGQFFADADKPLAKRVLIDVHTRCNCFQRVSVKIVQEKCLPNLRRIGRKFLFEPRHRLAK</sequence>
<comment type="caution">
    <text evidence="1">The sequence shown here is derived from an EMBL/GenBank/DDBJ whole genome shotgun (WGS) entry which is preliminary data.</text>
</comment>
<evidence type="ECO:0000313" key="1">
    <source>
        <dbReference type="EMBL" id="MPN30269.1"/>
    </source>
</evidence>
<proteinExistence type="predicted"/>
<name>A0A645GWX6_9ZZZZ</name>
<organism evidence="1">
    <name type="scientific">bioreactor metagenome</name>
    <dbReference type="NCBI Taxonomy" id="1076179"/>
    <lineage>
        <taxon>unclassified sequences</taxon>
        <taxon>metagenomes</taxon>
        <taxon>ecological metagenomes</taxon>
    </lineage>
</organism>